<feature type="transmembrane region" description="Helical" evidence="1">
    <location>
        <begin position="162"/>
        <end position="183"/>
    </location>
</feature>
<feature type="transmembrane region" description="Helical" evidence="1">
    <location>
        <begin position="118"/>
        <end position="142"/>
    </location>
</feature>
<dbReference type="Proteomes" id="UP000246661">
    <property type="component" value="Unassembled WGS sequence"/>
</dbReference>
<keyword evidence="3" id="KW-1185">Reference proteome</keyword>
<protein>
    <recommendedName>
        <fullName evidence="4">DUF4386 family protein</fullName>
    </recommendedName>
</protein>
<reference evidence="3" key="1">
    <citation type="submission" date="2018-05" db="EMBL/GenBank/DDBJ databases">
        <authorList>
            <person name="Klenk H.-P."/>
            <person name="Huntemann M."/>
            <person name="Clum A."/>
            <person name="Pillay M."/>
            <person name="Palaniappan K."/>
            <person name="Varghese N."/>
            <person name="Mikhailova N."/>
            <person name="Stamatis D."/>
            <person name="Reddy T."/>
            <person name="Daum C."/>
            <person name="Shapiro N."/>
            <person name="Ivanova N."/>
            <person name="Kyrpides N."/>
            <person name="Woyke T."/>
        </authorList>
    </citation>
    <scope>NUCLEOTIDE SEQUENCE [LARGE SCALE GENOMIC DNA]</scope>
    <source>
        <strain evidence="3">DSM 45417</strain>
    </source>
</reference>
<proteinExistence type="predicted"/>
<gene>
    <name evidence="2" type="ORF">JD79_04167</name>
</gene>
<dbReference type="RefSeq" id="WP_110007023.1">
    <property type="nucleotide sequence ID" value="NZ_QGTX01000001.1"/>
</dbReference>
<organism evidence="2 3">
    <name type="scientific">Geodermatophilus normandii</name>
    <dbReference type="NCBI Taxonomy" id="1137989"/>
    <lineage>
        <taxon>Bacteria</taxon>
        <taxon>Bacillati</taxon>
        <taxon>Actinomycetota</taxon>
        <taxon>Actinomycetes</taxon>
        <taxon>Geodermatophilales</taxon>
        <taxon>Geodermatophilaceae</taxon>
        <taxon>Geodermatophilus</taxon>
    </lineage>
</organism>
<keyword evidence="1" id="KW-0472">Membrane</keyword>
<sequence length="235" mass="22788">MSSTTHLGTGLVAPQATAPEVPAAPAAPAAPAPHPRRRLLVGAALAGPVALAAQYLLSSAGLPRDDAGPWLAGLAEDPTAQTLSVVVYLVAMVAGIAAAATVALACGRRAPWLSGIAAALLAAGSVGGGGFAGMRLIAGVLAGEGGPAAAETWAAVQQGPPFLVLGPLVLMAVVGTVLAAVALVRARADVTVWAAPAYLAGFVLASGEFPTAVSVLGEALVLAALVPVARAALRG</sequence>
<feature type="transmembrane region" description="Helical" evidence="1">
    <location>
        <begin position="190"/>
        <end position="207"/>
    </location>
</feature>
<dbReference type="EMBL" id="QGTX01000001">
    <property type="protein sequence ID" value="PWW24973.1"/>
    <property type="molecule type" value="Genomic_DNA"/>
</dbReference>
<evidence type="ECO:0008006" key="4">
    <source>
        <dbReference type="Google" id="ProtNLM"/>
    </source>
</evidence>
<dbReference type="AlphaFoldDB" id="A0A317QPN8"/>
<keyword evidence="1" id="KW-0812">Transmembrane</keyword>
<evidence type="ECO:0000256" key="1">
    <source>
        <dbReference type="SAM" id="Phobius"/>
    </source>
</evidence>
<feature type="transmembrane region" description="Helical" evidence="1">
    <location>
        <begin position="213"/>
        <end position="233"/>
    </location>
</feature>
<comment type="caution">
    <text evidence="2">The sequence shown here is derived from an EMBL/GenBank/DDBJ whole genome shotgun (WGS) entry which is preliminary data.</text>
</comment>
<feature type="transmembrane region" description="Helical" evidence="1">
    <location>
        <begin position="85"/>
        <end position="106"/>
    </location>
</feature>
<evidence type="ECO:0000313" key="2">
    <source>
        <dbReference type="EMBL" id="PWW24973.1"/>
    </source>
</evidence>
<evidence type="ECO:0000313" key="3">
    <source>
        <dbReference type="Proteomes" id="UP000246661"/>
    </source>
</evidence>
<keyword evidence="1" id="KW-1133">Transmembrane helix</keyword>
<name>A0A317QPN8_9ACTN</name>
<accession>A0A317QPN8</accession>
<feature type="transmembrane region" description="Helical" evidence="1">
    <location>
        <begin position="39"/>
        <end position="57"/>
    </location>
</feature>